<accession>A0AAD8MHP0</accession>
<dbReference type="Proteomes" id="UP001237642">
    <property type="component" value="Unassembled WGS sequence"/>
</dbReference>
<keyword evidence="3" id="KW-1185">Reference proteome</keyword>
<dbReference type="AlphaFoldDB" id="A0AAD8MHP0"/>
<dbReference type="InterPro" id="IPR057993">
    <property type="entry name" value="HD-Zip_IV_C"/>
</dbReference>
<dbReference type="InterPro" id="IPR042160">
    <property type="entry name" value="HD-Zip_IV"/>
</dbReference>
<proteinExistence type="predicted"/>
<dbReference type="EMBL" id="JAUIZM010000007">
    <property type="protein sequence ID" value="KAK1373187.1"/>
    <property type="molecule type" value="Genomic_DNA"/>
</dbReference>
<gene>
    <name evidence="2" type="ORF">POM88_029380</name>
</gene>
<evidence type="ECO:0000313" key="2">
    <source>
        <dbReference type="EMBL" id="KAK1373187.1"/>
    </source>
</evidence>
<sequence length="128" mass="14451">MQNTTRIQSTTCTVLCSGLAWAYVLEFVQQLMHYWEVFQVGNMGEDARLMIRKGVHGPGEPSSIILSATLSVWIPVQQQQLFDLLQNEELRSRWDLSSHGGQMQQMVHIAKGQDSGNRISLSFANQKS</sequence>
<dbReference type="Pfam" id="PF25797">
    <property type="entry name" value="PDF2_C"/>
    <property type="match status" value="1"/>
</dbReference>
<dbReference type="PANTHER" id="PTHR45654">
    <property type="entry name" value="HOMEOBOX-LEUCINE ZIPPER PROTEIN MERISTEM L1"/>
    <property type="match status" value="1"/>
</dbReference>
<reference evidence="2" key="1">
    <citation type="submission" date="2023-02" db="EMBL/GenBank/DDBJ databases">
        <title>Genome of toxic invasive species Heracleum sosnowskyi carries increased number of genes despite the absence of recent whole-genome duplications.</title>
        <authorList>
            <person name="Schelkunov M."/>
            <person name="Shtratnikova V."/>
            <person name="Makarenko M."/>
            <person name="Klepikova A."/>
            <person name="Omelchenko D."/>
            <person name="Novikova G."/>
            <person name="Obukhova E."/>
            <person name="Bogdanov V."/>
            <person name="Penin A."/>
            <person name="Logacheva M."/>
        </authorList>
    </citation>
    <scope>NUCLEOTIDE SEQUENCE</scope>
    <source>
        <strain evidence="2">Hsosn_3</strain>
        <tissue evidence="2">Leaf</tissue>
    </source>
</reference>
<evidence type="ECO:0000313" key="3">
    <source>
        <dbReference type="Proteomes" id="UP001237642"/>
    </source>
</evidence>
<organism evidence="2 3">
    <name type="scientific">Heracleum sosnowskyi</name>
    <dbReference type="NCBI Taxonomy" id="360622"/>
    <lineage>
        <taxon>Eukaryota</taxon>
        <taxon>Viridiplantae</taxon>
        <taxon>Streptophyta</taxon>
        <taxon>Embryophyta</taxon>
        <taxon>Tracheophyta</taxon>
        <taxon>Spermatophyta</taxon>
        <taxon>Magnoliopsida</taxon>
        <taxon>eudicotyledons</taxon>
        <taxon>Gunneridae</taxon>
        <taxon>Pentapetalae</taxon>
        <taxon>asterids</taxon>
        <taxon>campanulids</taxon>
        <taxon>Apiales</taxon>
        <taxon>Apiaceae</taxon>
        <taxon>Apioideae</taxon>
        <taxon>apioid superclade</taxon>
        <taxon>Tordylieae</taxon>
        <taxon>Tordyliinae</taxon>
        <taxon>Heracleum</taxon>
    </lineage>
</organism>
<name>A0AAD8MHP0_9APIA</name>
<dbReference type="PANTHER" id="PTHR45654:SF69">
    <property type="entry name" value="HOMEOBOX-LEUCINE ZIPPER PROTEIN ANTHOCYANINLESS 2-LIKE"/>
    <property type="match status" value="1"/>
</dbReference>
<feature type="domain" description="HD-Zip IV C-terminal" evidence="1">
    <location>
        <begin position="32"/>
        <end position="123"/>
    </location>
</feature>
<evidence type="ECO:0000259" key="1">
    <source>
        <dbReference type="Pfam" id="PF25797"/>
    </source>
</evidence>
<protein>
    <recommendedName>
        <fullName evidence="1">HD-Zip IV C-terminal domain-containing protein</fullName>
    </recommendedName>
</protein>
<comment type="caution">
    <text evidence="2">The sequence shown here is derived from an EMBL/GenBank/DDBJ whole genome shotgun (WGS) entry which is preliminary data.</text>
</comment>
<reference evidence="2" key="2">
    <citation type="submission" date="2023-05" db="EMBL/GenBank/DDBJ databases">
        <authorList>
            <person name="Schelkunov M.I."/>
        </authorList>
    </citation>
    <scope>NUCLEOTIDE SEQUENCE</scope>
    <source>
        <strain evidence="2">Hsosn_3</strain>
        <tissue evidence="2">Leaf</tissue>
    </source>
</reference>